<dbReference type="EMBL" id="JBBMRA010000009">
    <property type="protein sequence ID" value="MEM5536884.1"/>
    <property type="molecule type" value="Genomic_DNA"/>
</dbReference>
<accession>A0ABU9TUF8</accession>
<evidence type="ECO:0000313" key="3">
    <source>
        <dbReference type="EMBL" id="MEM5536884.1"/>
    </source>
</evidence>
<keyword evidence="1" id="KW-0732">Signal</keyword>
<dbReference type="Gene3D" id="3.10.450.40">
    <property type="match status" value="1"/>
</dbReference>
<organism evidence="3 4">
    <name type="scientific">Neptuniibacter pectenicola</name>
    <dbReference type="NCBI Taxonomy" id="1806669"/>
    <lineage>
        <taxon>Bacteria</taxon>
        <taxon>Pseudomonadati</taxon>
        <taxon>Pseudomonadota</taxon>
        <taxon>Gammaproteobacteria</taxon>
        <taxon>Oceanospirillales</taxon>
        <taxon>Oceanospirillaceae</taxon>
        <taxon>Neptuniibacter</taxon>
    </lineage>
</organism>
<feature type="chain" id="PRO_5047417790" evidence="1">
    <location>
        <begin position="26"/>
        <end position="91"/>
    </location>
</feature>
<gene>
    <name evidence="3" type="ORF">WNY58_10830</name>
</gene>
<name>A0ABU9TUF8_9GAMM</name>
<dbReference type="RefSeq" id="WP_067985113.1">
    <property type="nucleotide sequence ID" value="NZ_CAXBCE010000014.1"/>
</dbReference>
<dbReference type="InterPro" id="IPR025711">
    <property type="entry name" value="PepSY"/>
</dbReference>
<dbReference type="Proteomes" id="UP001449225">
    <property type="component" value="Unassembled WGS sequence"/>
</dbReference>
<sequence length="91" mass="9990">MLTQHLRVAVLFTSLLVSFSHNALANDQQGVLSPKQAMEIATKHEAGNVIKTEASEHNGRAVYVIRIVNEGRVRDILVDSLNGKIVTPDKD</sequence>
<dbReference type="Pfam" id="PF03413">
    <property type="entry name" value="PepSY"/>
    <property type="match status" value="1"/>
</dbReference>
<evidence type="ECO:0000313" key="4">
    <source>
        <dbReference type="Proteomes" id="UP001449225"/>
    </source>
</evidence>
<evidence type="ECO:0000259" key="2">
    <source>
        <dbReference type="Pfam" id="PF03413"/>
    </source>
</evidence>
<reference evidence="3 4" key="1">
    <citation type="submission" date="2024-03" db="EMBL/GenBank/DDBJ databases">
        <title>Community enrichment and isolation of bacterial strains for fucoidan degradation.</title>
        <authorList>
            <person name="Sichert A."/>
        </authorList>
    </citation>
    <scope>NUCLEOTIDE SEQUENCE [LARGE SCALE GENOMIC DNA]</scope>
    <source>
        <strain evidence="3 4">AS76</strain>
    </source>
</reference>
<feature type="domain" description="PepSY" evidence="2">
    <location>
        <begin position="32"/>
        <end position="86"/>
    </location>
</feature>
<feature type="signal peptide" evidence="1">
    <location>
        <begin position="1"/>
        <end position="25"/>
    </location>
</feature>
<keyword evidence="4" id="KW-1185">Reference proteome</keyword>
<protein>
    <submittedName>
        <fullName evidence="3">PepSY domain-containing protein</fullName>
    </submittedName>
</protein>
<proteinExistence type="predicted"/>
<evidence type="ECO:0000256" key="1">
    <source>
        <dbReference type="SAM" id="SignalP"/>
    </source>
</evidence>
<comment type="caution">
    <text evidence="3">The sequence shown here is derived from an EMBL/GenBank/DDBJ whole genome shotgun (WGS) entry which is preliminary data.</text>
</comment>